<reference evidence="8" key="1">
    <citation type="submission" date="2022-06" db="EMBL/GenBank/DDBJ databases">
        <authorList>
            <person name="Berger JAMES D."/>
            <person name="Berger JAMES D."/>
        </authorList>
    </citation>
    <scope>NUCLEOTIDE SEQUENCE [LARGE SCALE GENOMIC DNA]</scope>
</reference>
<dbReference type="PROSITE" id="PS50039">
    <property type="entry name" value="FORK_HEAD_3"/>
    <property type="match status" value="1"/>
</dbReference>
<dbReference type="PANTHER" id="PTHR46078">
    <property type="entry name" value="FORKHEAD BOX PROTEIN J2 FAMILY MEMBER"/>
    <property type="match status" value="1"/>
</dbReference>
<dbReference type="InterPro" id="IPR030456">
    <property type="entry name" value="TF_fork_head_CS_2"/>
</dbReference>
<feature type="compositionally biased region" description="Basic residues" evidence="6">
    <location>
        <begin position="1099"/>
        <end position="1116"/>
    </location>
</feature>
<protein>
    <recommendedName>
        <fullName evidence="7">Fork-head domain-containing protein</fullName>
    </recommendedName>
</protein>
<feature type="domain" description="Fork-head" evidence="7">
    <location>
        <begin position="61"/>
        <end position="138"/>
    </location>
</feature>
<dbReference type="InterPro" id="IPR001766">
    <property type="entry name" value="Fork_head_dom"/>
</dbReference>
<evidence type="ECO:0000313" key="9">
    <source>
        <dbReference type="WBParaSite" id="TREG1_21660.1"/>
    </source>
</evidence>
<reference evidence="9" key="2">
    <citation type="submission" date="2023-11" db="UniProtKB">
        <authorList>
            <consortium name="WormBaseParasite"/>
        </authorList>
    </citation>
    <scope>IDENTIFICATION</scope>
</reference>
<dbReference type="PANTHER" id="PTHR46078:SF2">
    <property type="entry name" value="FORK-HEAD DOMAIN-CONTAINING PROTEIN"/>
    <property type="match status" value="1"/>
</dbReference>
<evidence type="ECO:0000256" key="4">
    <source>
        <dbReference type="ARBA" id="ARBA00023242"/>
    </source>
</evidence>
<feature type="region of interest" description="Disordered" evidence="6">
    <location>
        <begin position="1413"/>
        <end position="1447"/>
    </location>
</feature>
<dbReference type="InterPro" id="IPR045912">
    <property type="entry name" value="FOXJ2/3-like"/>
</dbReference>
<evidence type="ECO:0000313" key="8">
    <source>
        <dbReference type="Proteomes" id="UP000050795"/>
    </source>
</evidence>
<feature type="region of interest" description="Disordered" evidence="6">
    <location>
        <begin position="1088"/>
        <end position="1122"/>
    </location>
</feature>
<dbReference type="Proteomes" id="UP000050795">
    <property type="component" value="Unassembled WGS sequence"/>
</dbReference>
<dbReference type="Pfam" id="PF00250">
    <property type="entry name" value="Forkhead"/>
    <property type="match status" value="1"/>
</dbReference>
<evidence type="ECO:0000256" key="2">
    <source>
        <dbReference type="ARBA" id="ARBA00023125"/>
    </source>
</evidence>
<dbReference type="InterPro" id="IPR018122">
    <property type="entry name" value="TF_fork_head_CS_1"/>
</dbReference>
<evidence type="ECO:0000259" key="7">
    <source>
        <dbReference type="PROSITE" id="PS50039"/>
    </source>
</evidence>
<organism evidence="8 9">
    <name type="scientific">Trichobilharzia regenti</name>
    <name type="common">Nasal bird schistosome</name>
    <dbReference type="NCBI Taxonomy" id="157069"/>
    <lineage>
        <taxon>Eukaryota</taxon>
        <taxon>Metazoa</taxon>
        <taxon>Spiralia</taxon>
        <taxon>Lophotrochozoa</taxon>
        <taxon>Platyhelminthes</taxon>
        <taxon>Trematoda</taxon>
        <taxon>Digenea</taxon>
        <taxon>Strigeidida</taxon>
        <taxon>Schistosomatoidea</taxon>
        <taxon>Schistosomatidae</taxon>
        <taxon>Trichobilharzia</taxon>
    </lineage>
</organism>
<dbReference type="WBParaSite" id="TREG1_21660.1">
    <property type="protein sequence ID" value="TREG1_21660.1"/>
    <property type="gene ID" value="TREG1_21660"/>
</dbReference>
<dbReference type="SUPFAM" id="SSF46785">
    <property type="entry name" value="Winged helix' DNA-binding domain"/>
    <property type="match status" value="1"/>
</dbReference>
<name>A0AA85JHZ0_TRIRE</name>
<evidence type="ECO:0000256" key="5">
    <source>
        <dbReference type="PROSITE-ProRule" id="PRU00089"/>
    </source>
</evidence>
<dbReference type="GO" id="GO:0000981">
    <property type="term" value="F:DNA-binding transcription factor activity, RNA polymerase II-specific"/>
    <property type="evidence" value="ECO:0007669"/>
    <property type="project" value="TreeGrafter"/>
</dbReference>
<dbReference type="PROSITE" id="PS00657">
    <property type="entry name" value="FORK_HEAD_1"/>
    <property type="match status" value="1"/>
</dbReference>
<dbReference type="SMART" id="SM00339">
    <property type="entry name" value="FH"/>
    <property type="match status" value="1"/>
</dbReference>
<keyword evidence="4 5" id="KW-0539">Nucleus</keyword>
<keyword evidence="8" id="KW-1185">Reference proteome</keyword>
<evidence type="ECO:0000256" key="6">
    <source>
        <dbReference type="SAM" id="MobiDB-lite"/>
    </source>
</evidence>
<sequence>MTDPDNSLTAIDWLPNLSISMLTASIESEFPFEMDCWDSMSGDDNKTESDCGSTPYQPDSKPPYSYASLITCAIQSTSEKKMTLSEIYQWICDNFPYYCEAGSGWKNSIRHNLSLNKSFMKIPRSRDEPGKGSYWCLSNQCDDPECMPSAPKRQALCSENNTRCMSEVQAMSSDINNNSITDNRNEFLQFTNINHNLDDQIDSTSNSSGLNHKARRNSRMRQFSPTYSEYNVENKVMHEKDDANTSSNTVHNVLNNLNNNSTISGTINPILSASCNTPNASLNHDNNDNNLSLTNHNNAITRSNDHLISYNPHVNTFSIGSNSLTPFNNTELFSHRCSSTTTNNNANNSTRDGSSNDNDENAENNNHIMYKGKVSIPCSAVTSHKSSTTNRDASYITLSSNTCNKISFNKVNQQTTSLYYPSNHQINANMRNDKLCTLQQLDTKQYMPGISEELVHRPFNTSTASTISNAQINSTDCHVLSNNNNNQHNYTRNRSNKSGMHEMTNFVNEDNNSTGPLLSSTSSSSIVEFYMIQSDHSSSLQQQQPDNEIVLAERRKIVEEEEGEEEEEQCENQFKRIIQTFISCTFDNSELSHPVLDLQNTTTASEIPNQSSLSSNKLTETSFKDVTTDSLGIANKENVMTSSLNILNTTASSNSGNSSVLNSTHMWDLSTDQNFLSPYASPSTASSFRSSYSHGSNPDQLSKSSNVIKTNQLLNINNTDANNNSVNLNYVLQKTLQAATNFDWTSVNLEEYPELISKIRSVGQNPNSLTVEQLMELNLTLDQLFSQIQQNTSLGDTAITPFTSSTSAFSSAVSLPSSSSSSSLPVINNFSTRFQTYDGSYRKSQQNQDITGIQTQTTECMTSVSSDTSVSGNAPNASLHYHLKQQLNDNSEYANNASLHNSQSVQLSSNFHESDCNNNVVTPTGLSSVTDSVNNNATNNNNNNNNGNNNNNDKSRINSLLSDLNTYEHVSNDFFNSYIHCKDLRGNVILTNNLNRDSSRDNVGNVTATSTTDVNNNCNPNTVTNNMNITSQSSLDHHNHHHNHHQNLIWTSVKIDNNNNSNNDVSVTKTSAYNDNYSVYEESNIPFSTSSYHDNEQRHNHHNNHHHLQHLHHDPHHHQDQHILPQAPHSQTQQQQHSDEFTTKSTRNITFLHDQTSDSTSINNNPVSFYFTPLQSDSFINSSLHGNTNDSMYAELQSNTSTPTMTTTTSTSGNTKAPQNFINLVTVLPQTSTMSSEVQNESLASSSPLLSNRFFHAHDQFTQHNPRYHMLLSASNHTDHSKSFKMHINGTDDVNHSPLNNHSHLQQNENFEHNNCNSNNNGNNVTSTSFDQFQIFSNDSFLYHSNKNNLLNIGQKTTSNEEIQHFMPNATQHCTTDYRFPFIQNFMATSGNLSTCLNTNTTTMNANNTMATSTNSTEITHLSSSSNSPPQLSTEYPGSSSSSSSSTSLLIHNRNRLFSDMRYSGLCQQSSIMPVSQQVEQCNPVNMINSFSIQNATTGNNSSSGPEDFNWDTIV</sequence>
<feature type="region of interest" description="Disordered" evidence="6">
    <location>
        <begin position="337"/>
        <end position="364"/>
    </location>
</feature>
<dbReference type="PROSITE" id="PS00658">
    <property type="entry name" value="FORK_HEAD_2"/>
    <property type="match status" value="1"/>
</dbReference>
<dbReference type="PRINTS" id="PR00053">
    <property type="entry name" value="FORKHEAD"/>
</dbReference>
<dbReference type="CDD" id="cd20024">
    <property type="entry name" value="FH_FOXJ2-like"/>
    <property type="match status" value="1"/>
</dbReference>
<feature type="region of interest" description="Disordered" evidence="6">
    <location>
        <begin position="199"/>
        <end position="218"/>
    </location>
</feature>
<keyword evidence="1" id="KW-0805">Transcription regulation</keyword>
<dbReference type="GO" id="GO:0005634">
    <property type="term" value="C:nucleus"/>
    <property type="evidence" value="ECO:0007669"/>
    <property type="project" value="UniProtKB-SubCell"/>
</dbReference>
<proteinExistence type="predicted"/>
<feature type="region of interest" description="Disordered" evidence="6">
    <location>
        <begin position="1496"/>
        <end position="1515"/>
    </location>
</feature>
<dbReference type="GO" id="GO:0000978">
    <property type="term" value="F:RNA polymerase II cis-regulatory region sequence-specific DNA binding"/>
    <property type="evidence" value="ECO:0007669"/>
    <property type="project" value="TreeGrafter"/>
</dbReference>
<comment type="subcellular location">
    <subcellularLocation>
        <location evidence="5">Nucleus</location>
    </subcellularLocation>
</comment>
<feature type="compositionally biased region" description="Low complexity" evidence="6">
    <location>
        <begin position="934"/>
        <end position="952"/>
    </location>
</feature>
<dbReference type="Gene3D" id="1.10.10.10">
    <property type="entry name" value="Winged helix-like DNA-binding domain superfamily/Winged helix DNA-binding domain"/>
    <property type="match status" value="1"/>
</dbReference>
<dbReference type="FunFam" id="1.10.10.10:FF:000135">
    <property type="entry name" value="forkhead box protein G1"/>
    <property type="match status" value="1"/>
</dbReference>
<dbReference type="InterPro" id="IPR036388">
    <property type="entry name" value="WH-like_DNA-bd_sf"/>
</dbReference>
<dbReference type="InterPro" id="IPR036390">
    <property type="entry name" value="WH_DNA-bd_sf"/>
</dbReference>
<accession>A0AA85JHZ0</accession>
<feature type="compositionally biased region" description="Polar residues" evidence="6">
    <location>
        <begin position="1496"/>
        <end position="1505"/>
    </location>
</feature>
<feature type="compositionally biased region" description="Low complexity" evidence="6">
    <location>
        <begin position="338"/>
        <end position="350"/>
    </location>
</feature>
<evidence type="ECO:0000256" key="3">
    <source>
        <dbReference type="ARBA" id="ARBA00023163"/>
    </source>
</evidence>
<evidence type="ECO:0000256" key="1">
    <source>
        <dbReference type="ARBA" id="ARBA00023015"/>
    </source>
</evidence>
<keyword evidence="2 5" id="KW-0238">DNA-binding</keyword>
<feature type="region of interest" description="Disordered" evidence="6">
    <location>
        <begin position="916"/>
        <end position="957"/>
    </location>
</feature>
<feature type="DNA-binding region" description="Fork-head" evidence="5">
    <location>
        <begin position="61"/>
        <end position="138"/>
    </location>
</feature>
<feature type="compositionally biased region" description="Polar residues" evidence="6">
    <location>
        <begin position="916"/>
        <end position="933"/>
    </location>
</feature>
<keyword evidence="3" id="KW-0804">Transcription</keyword>